<sequence length="69" mass="7874">MSLPTPTWTTRDIAAATGRQMRWIQVLAARHKLGSGKHKRYTQVEAAQLMALVKAGRRGNPNWRKEPYD</sequence>
<protein>
    <submittedName>
        <fullName evidence="1">Uncharacterized protein</fullName>
    </submittedName>
</protein>
<dbReference type="EMBL" id="MT144050">
    <property type="protein sequence ID" value="QJA47601.1"/>
    <property type="molecule type" value="Genomic_DNA"/>
</dbReference>
<organism evidence="1">
    <name type="scientific">viral metagenome</name>
    <dbReference type="NCBI Taxonomy" id="1070528"/>
    <lineage>
        <taxon>unclassified sequences</taxon>
        <taxon>metagenomes</taxon>
        <taxon>organismal metagenomes</taxon>
    </lineage>
</organism>
<proteinExistence type="predicted"/>
<name>A0A6H1ZJJ6_9ZZZZ</name>
<accession>A0A6H1ZJJ6</accession>
<evidence type="ECO:0000313" key="1">
    <source>
        <dbReference type="EMBL" id="QJA47601.1"/>
    </source>
</evidence>
<reference evidence="1" key="1">
    <citation type="submission" date="2020-03" db="EMBL/GenBank/DDBJ databases">
        <title>The deep terrestrial virosphere.</title>
        <authorList>
            <person name="Holmfeldt K."/>
            <person name="Nilsson E."/>
            <person name="Simone D."/>
            <person name="Lopez-Fernandez M."/>
            <person name="Wu X."/>
            <person name="de Brujin I."/>
            <person name="Lundin D."/>
            <person name="Andersson A."/>
            <person name="Bertilsson S."/>
            <person name="Dopson M."/>
        </authorList>
    </citation>
    <scope>NUCLEOTIDE SEQUENCE</scope>
    <source>
        <strain evidence="1">TM448A00705</strain>
        <strain evidence="2">TM448B01003</strain>
    </source>
</reference>
<dbReference type="AlphaFoldDB" id="A0A6H1ZJJ6"/>
<gene>
    <name evidence="1" type="ORF">TM448A00705_0015</name>
    <name evidence="2" type="ORF">TM448B01003_0010</name>
</gene>
<dbReference type="EMBL" id="MT144684">
    <property type="protein sequence ID" value="QJH97359.1"/>
    <property type="molecule type" value="Genomic_DNA"/>
</dbReference>
<evidence type="ECO:0000313" key="2">
    <source>
        <dbReference type="EMBL" id="QJH97359.1"/>
    </source>
</evidence>